<reference evidence="3" key="1">
    <citation type="submission" date="2017-08" db="EMBL/GenBank/DDBJ databases">
        <title>Direct submision.</title>
        <authorList>
            <person name="Kim S.-J."/>
            <person name="Rhee S.-K."/>
        </authorList>
    </citation>
    <scope>NUCLEOTIDE SEQUENCE [LARGE SCALE GENOMIC DNA]</scope>
    <source>
        <strain evidence="3">GI5</strain>
    </source>
</reference>
<evidence type="ECO:0000256" key="1">
    <source>
        <dbReference type="SAM" id="Coils"/>
    </source>
</evidence>
<evidence type="ECO:0000313" key="2">
    <source>
        <dbReference type="EMBL" id="AUM14001.1"/>
    </source>
</evidence>
<keyword evidence="1" id="KW-0175">Coiled coil</keyword>
<dbReference type="PROSITE" id="PS51257">
    <property type="entry name" value="PROKAR_LIPOPROTEIN"/>
    <property type="match status" value="1"/>
</dbReference>
<dbReference type="RefSeq" id="WP_101895376.1">
    <property type="nucleotide sequence ID" value="NZ_CP022684.1"/>
</dbReference>
<dbReference type="AlphaFoldDB" id="A0A2K9LPE3"/>
<accession>A0A2K9LPE3</accession>
<organism evidence="2 3">
    <name type="scientific">Ketobacter alkanivorans</name>
    <dbReference type="NCBI Taxonomy" id="1917421"/>
    <lineage>
        <taxon>Bacteria</taxon>
        <taxon>Pseudomonadati</taxon>
        <taxon>Pseudomonadota</taxon>
        <taxon>Gammaproteobacteria</taxon>
        <taxon>Pseudomonadales</taxon>
        <taxon>Ketobacteraceae</taxon>
        <taxon>Ketobacter</taxon>
    </lineage>
</organism>
<proteinExistence type="predicted"/>
<feature type="coiled-coil region" evidence="1">
    <location>
        <begin position="23"/>
        <end position="50"/>
    </location>
</feature>
<sequence length="162" mass="18005">MRVREAGAALLGLVLAGCGAERLEEVSGAVEQQRLAVAALEARLQALESVPELSFILSEYHVQLEEQMFQPLLKSSARLQATGDSVPHTFYVDMLLQVEVPSEGFVAVNRQVFPVFEGKSRVELTQVLPIHGLGKEDIKVTLRPMNWYGSQRIPEARVTYQE</sequence>
<dbReference type="OrthoDB" id="9868378at2"/>
<name>A0A2K9LPE3_9GAMM</name>
<gene>
    <name evidence="2" type="ORF">Kalk_16875</name>
</gene>
<dbReference type="Proteomes" id="UP000235116">
    <property type="component" value="Chromosome"/>
</dbReference>
<protein>
    <submittedName>
        <fullName evidence="2">Uncharacterized protein</fullName>
    </submittedName>
</protein>
<evidence type="ECO:0000313" key="3">
    <source>
        <dbReference type="Proteomes" id="UP000235116"/>
    </source>
</evidence>
<keyword evidence="3" id="KW-1185">Reference proteome</keyword>
<dbReference type="KEGG" id="kak:Kalk_16875"/>
<dbReference type="EMBL" id="CP022684">
    <property type="protein sequence ID" value="AUM14001.1"/>
    <property type="molecule type" value="Genomic_DNA"/>
</dbReference>